<feature type="region of interest" description="Disordered" evidence="6">
    <location>
        <begin position="57"/>
        <end position="96"/>
    </location>
</feature>
<dbReference type="Proteomes" id="UP000094236">
    <property type="component" value="Unassembled WGS sequence"/>
</dbReference>
<evidence type="ECO:0000256" key="5">
    <source>
        <dbReference type="ARBA" id="ARBA00023136"/>
    </source>
</evidence>
<dbReference type="PANTHER" id="PTHR43840">
    <property type="entry name" value="MITOCHONDRIAL METAL TRANSPORTER 1-RELATED"/>
    <property type="match status" value="1"/>
</dbReference>
<comment type="subcellular location">
    <subcellularLocation>
        <location evidence="1">Membrane</location>
        <topology evidence="1">Multi-pass membrane protein</topology>
    </subcellularLocation>
</comment>
<dbReference type="InterPro" id="IPR058533">
    <property type="entry name" value="Cation_efflux_TM"/>
</dbReference>
<organism evidence="8 9">
    <name type="scientific">Pachysolen tannophilus NRRL Y-2460</name>
    <dbReference type="NCBI Taxonomy" id="669874"/>
    <lineage>
        <taxon>Eukaryota</taxon>
        <taxon>Fungi</taxon>
        <taxon>Dikarya</taxon>
        <taxon>Ascomycota</taxon>
        <taxon>Saccharomycotina</taxon>
        <taxon>Pichiomycetes</taxon>
        <taxon>Pachysolenaceae</taxon>
        <taxon>Pachysolen</taxon>
    </lineage>
</organism>
<feature type="domain" description="Cation efflux protein transmembrane" evidence="7">
    <location>
        <begin position="366"/>
        <end position="456"/>
    </location>
</feature>
<accession>A0A1E4TP83</accession>
<evidence type="ECO:0000313" key="9">
    <source>
        <dbReference type="Proteomes" id="UP000094236"/>
    </source>
</evidence>
<keyword evidence="2" id="KW-0813">Transport</keyword>
<gene>
    <name evidence="8" type="ORF">PACTADRAFT_35337</name>
</gene>
<evidence type="ECO:0000313" key="8">
    <source>
        <dbReference type="EMBL" id="ODV93573.1"/>
    </source>
</evidence>
<keyword evidence="9" id="KW-1185">Reference proteome</keyword>
<dbReference type="SUPFAM" id="SSF161111">
    <property type="entry name" value="Cation efflux protein transmembrane domain-like"/>
    <property type="match status" value="2"/>
</dbReference>
<keyword evidence="5" id="KW-0472">Membrane</keyword>
<sequence length="561" mass="62274">MIIARSNFSTLSRLSLINYNNVQKNFIGRRFEFQFQFQFEKQFSQYLVLRHSHSHDTDLNSHSHSHSHSHSSSTLDTKSEGGGLKKNRLNTGIPELDNLDLDGEDFEIELNKKKENFWTKTKDFFNPHVPLIDPIKHLYKAKSGKKNDKNGDANNGADASDADHDDDDHHHGHSHTHGAHSVQELKLYDTSEFRSNPGVKITLIGLAVNIAMAATKGVSGVYFHSQALLADAVHSVSDTISDILTLATVNSAAQKPIDAYPFGFGKIETIGSLFVSLILLYAGIQIGWASLLDVLTPLLPHNVMDFFTSLLPAHSHSHVHTTPTTVSTATDVISSGQVQGQSHDHDHDHDNGGANTGIINEVADINAAWIALGSIFVKEWLFRVTKKIGETQNSKVLIANAWHHRVDSLTSFVALVTISAGYYCNIYWLDSVGGLLVSVLIVKVGVSGVVQAWKELIDKAILKDDPRYTDFENKVNVLLMENDRNFLLKDLTLMPSGANLNACLTLNINKYNSSYEKEITIERIGYIISKVKQGLTKEYPNLKKINIEFEGGKNLVESDQK</sequence>
<dbReference type="GO" id="GO:0008324">
    <property type="term" value="F:monoatomic cation transmembrane transporter activity"/>
    <property type="evidence" value="ECO:0007669"/>
    <property type="project" value="InterPro"/>
</dbReference>
<evidence type="ECO:0000256" key="4">
    <source>
        <dbReference type="ARBA" id="ARBA00022989"/>
    </source>
</evidence>
<dbReference type="Pfam" id="PF01545">
    <property type="entry name" value="Cation_efflux"/>
    <property type="match status" value="2"/>
</dbReference>
<evidence type="ECO:0000256" key="3">
    <source>
        <dbReference type="ARBA" id="ARBA00022692"/>
    </source>
</evidence>
<dbReference type="PANTHER" id="PTHR43840:SF15">
    <property type="entry name" value="MITOCHONDRIAL METAL TRANSPORTER 1-RELATED"/>
    <property type="match status" value="1"/>
</dbReference>
<name>A0A1E4TP83_PACTA</name>
<dbReference type="GO" id="GO:0030003">
    <property type="term" value="P:intracellular monoatomic cation homeostasis"/>
    <property type="evidence" value="ECO:0007669"/>
    <property type="project" value="UniProtKB-ARBA"/>
</dbReference>
<proteinExistence type="predicted"/>
<feature type="domain" description="Cation efflux protein transmembrane" evidence="7">
    <location>
        <begin position="203"/>
        <end position="300"/>
    </location>
</feature>
<reference evidence="9" key="1">
    <citation type="submission" date="2016-05" db="EMBL/GenBank/DDBJ databases">
        <title>Comparative genomics of biotechnologically important yeasts.</title>
        <authorList>
            <consortium name="DOE Joint Genome Institute"/>
            <person name="Riley R."/>
            <person name="Haridas S."/>
            <person name="Wolfe K.H."/>
            <person name="Lopes M.R."/>
            <person name="Hittinger C.T."/>
            <person name="Goker M."/>
            <person name="Salamov A."/>
            <person name="Wisecaver J."/>
            <person name="Long T.M."/>
            <person name="Aerts A.L."/>
            <person name="Barry K."/>
            <person name="Choi C."/>
            <person name="Clum A."/>
            <person name="Coughlan A.Y."/>
            <person name="Deshpande S."/>
            <person name="Douglass A.P."/>
            <person name="Hanson S.J."/>
            <person name="Klenk H.-P."/>
            <person name="Labutti K."/>
            <person name="Lapidus A."/>
            <person name="Lindquist E."/>
            <person name="Lipzen A."/>
            <person name="Meier-Kolthoff J.P."/>
            <person name="Ohm R.A."/>
            <person name="Otillar R.P."/>
            <person name="Pangilinan J."/>
            <person name="Peng Y."/>
            <person name="Rokas A."/>
            <person name="Rosa C.A."/>
            <person name="Scheuner C."/>
            <person name="Sibirny A.A."/>
            <person name="Slot J.C."/>
            <person name="Stielow J.B."/>
            <person name="Sun H."/>
            <person name="Kurtzman C.P."/>
            <person name="Blackwell M."/>
            <person name="Grigoriev I.V."/>
            <person name="Jeffries T.W."/>
        </authorList>
    </citation>
    <scope>NUCLEOTIDE SEQUENCE [LARGE SCALE GENOMIC DNA]</scope>
    <source>
        <strain evidence="9">NRRL Y-2460</strain>
    </source>
</reference>
<evidence type="ECO:0000259" key="7">
    <source>
        <dbReference type="Pfam" id="PF01545"/>
    </source>
</evidence>
<dbReference type="GO" id="GO:0016020">
    <property type="term" value="C:membrane"/>
    <property type="evidence" value="ECO:0007669"/>
    <property type="project" value="UniProtKB-SubCell"/>
</dbReference>
<dbReference type="OrthoDB" id="435980at2759"/>
<evidence type="ECO:0000256" key="2">
    <source>
        <dbReference type="ARBA" id="ARBA00022448"/>
    </source>
</evidence>
<dbReference type="Gene3D" id="1.20.1510.10">
    <property type="entry name" value="Cation efflux protein transmembrane domain"/>
    <property type="match status" value="1"/>
</dbReference>
<dbReference type="EMBL" id="KV454017">
    <property type="protein sequence ID" value="ODV93573.1"/>
    <property type="molecule type" value="Genomic_DNA"/>
</dbReference>
<dbReference type="AlphaFoldDB" id="A0A1E4TP83"/>
<keyword evidence="4" id="KW-1133">Transmembrane helix</keyword>
<dbReference type="STRING" id="669874.A0A1E4TP83"/>
<dbReference type="GO" id="GO:0098771">
    <property type="term" value="P:inorganic ion homeostasis"/>
    <property type="evidence" value="ECO:0007669"/>
    <property type="project" value="UniProtKB-ARBA"/>
</dbReference>
<evidence type="ECO:0000256" key="1">
    <source>
        <dbReference type="ARBA" id="ARBA00004141"/>
    </source>
</evidence>
<keyword evidence="3" id="KW-0812">Transmembrane</keyword>
<protein>
    <recommendedName>
        <fullName evidence="7">Cation efflux protein transmembrane domain-containing protein</fullName>
    </recommendedName>
</protein>
<feature type="region of interest" description="Disordered" evidence="6">
    <location>
        <begin position="143"/>
        <end position="181"/>
    </location>
</feature>
<evidence type="ECO:0000256" key="6">
    <source>
        <dbReference type="SAM" id="MobiDB-lite"/>
    </source>
</evidence>
<dbReference type="InterPro" id="IPR050291">
    <property type="entry name" value="CDF_Transporter"/>
</dbReference>
<dbReference type="InterPro" id="IPR027469">
    <property type="entry name" value="Cation_efflux_TMD_sf"/>
</dbReference>